<dbReference type="Gene3D" id="3.30.420.10">
    <property type="entry name" value="Ribonuclease H-like superfamily/Ribonuclease H"/>
    <property type="match status" value="1"/>
</dbReference>
<evidence type="ECO:0000313" key="1">
    <source>
        <dbReference type="Proteomes" id="UP001652582"/>
    </source>
</evidence>
<sequence>MMARDIVRATTTNKIEKSVDQQVISIVKTVLERCKKEKSNNLLQVPLEDCYERVSFYTGLPKMFIYHVVDDNPYTEDNFDDDHHVILMKCINEFLIEQKNLKIPNLHLEFLRSSKQFNADKKYTPDLKTFESKIYSLGYTYKKNLKGPPLILIENAKNRFERFKYLTKIKNYREMGRQIYYVDEKNIVTHLPFKSPSETHNASKKECMIFFHLISKDGYENGIYIAQDKDTSLEDIFKKWMFDIVLHSIKPGSVIVMANNFIHGLQPAKSITRYHSKKRMLQWLKENDIPCDSSMNKPTLYELIERCTINNKDYDIDRVFKVHGHQVLRLPVNFPSLSPTYFLWKFVNMNRYLLNDPTVKQTNPEKCLESLRNRLLNYIMNIDQEWSSFYYQTCTMEYRILTVDSLTEELLENNCELDERSLCEFPASFDINDFLDKPQ</sequence>
<protein>
    <submittedName>
        <fullName evidence="2 3">Uncharacterized protein LOC112043604 isoform X1</fullName>
    </submittedName>
</protein>
<dbReference type="PANTHER" id="PTHR33939">
    <property type="entry name" value="PROTEIN CBG22215"/>
    <property type="match status" value="1"/>
</dbReference>
<proteinExistence type="predicted"/>
<evidence type="ECO:0000313" key="2">
    <source>
        <dbReference type="RefSeq" id="XP_023934886.2"/>
    </source>
</evidence>
<accession>A0A6J1MPS7</accession>
<dbReference type="RefSeq" id="XP_023934886.2">
    <property type="nucleotide sequence ID" value="XM_024079118.2"/>
</dbReference>
<dbReference type="InterPro" id="IPR036397">
    <property type="entry name" value="RNaseH_sf"/>
</dbReference>
<dbReference type="GO" id="GO:0003676">
    <property type="term" value="F:nucleic acid binding"/>
    <property type="evidence" value="ECO:0007669"/>
    <property type="project" value="InterPro"/>
</dbReference>
<dbReference type="GeneID" id="112043604"/>
<dbReference type="RefSeq" id="XP_023934887.2">
    <property type="nucleotide sequence ID" value="XM_024079119.2"/>
</dbReference>
<organism evidence="1 3">
    <name type="scientific">Bicyclus anynana</name>
    <name type="common">Squinting bush brown butterfly</name>
    <dbReference type="NCBI Taxonomy" id="110368"/>
    <lineage>
        <taxon>Eukaryota</taxon>
        <taxon>Metazoa</taxon>
        <taxon>Ecdysozoa</taxon>
        <taxon>Arthropoda</taxon>
        <taxon>Hexapoda</taxon>
        <taxon>Insecta</taxon>
        <taxon>Pterygota</taxon>
        <taxon>Neoptera</taxon>
        <taxon>Endopterygota</taxon>
        <taxon>Lepidoptera</taxon>
        <taxon>Glossata</taxon>
        <taxon>Ditrysia</taxon>
        <taxon>Papilionoidea</taxon>
        <taxon>Nymphalidae</taxon>
        <taxon>Satyrinae</taxon>
        <taxon>Satyrini</taxon>
        <taxon>Mycalesina</taxon>
        <taxon>Bicyclus</taxon>
    </lineage>
</organism>
<dbReference type="OrthoDB" id="7409239at2759"/>
<keyword evidence="1" id="KW-1185">Reference proteome</keyword>
<evidence type="ECO:0000313" key="3">
    <source>
        <dbReference type="RefSeq" id="XP_023934887.2"/>
    </source>
</evidence>
<dbReference type="Proteomes" id="UP001652582">
    <property type="component" value="Chromosome 10"/>
</dbReference>
<dbReference type="PANTHER" id="PTHR33939:SF1">
    <property type="entry name" value="DUF4371 DOMAIN-CONTAINING PROTEIN"/>
    <property type="match status" value="1"/>
</dbReference>
<reference evidence="2 3" key="1">
    <citation type="submission" date="2025-05" db="UniProtKB">
        <authorList>
            <consortium name="RefSeq"/>
        </authorList>
    </citation>
    <scope>IDENTIFICATION</scope>
</reference>
<name>A0A6J1MPS7_BICAN</name>
<gene>
    <name evidence="2 3" type="primary">LOC112043604</name>
</gene>
<dbReference type="AlphaFoldDB" id="A0A6J1MPS7"/>